<keyword evidence="3" id="KW-0805">Transcription regulation</keyword>
<keyword evidence="1" id="KW-0479">Metal-binding</keyword>
<feature type="domain" description="Xylanolytic transcriptional activator regulatory" evidence="6">
    <location>
        <begin position="19"/>
        <end position="155"/>
    </location>
</feature>
<keyword evidence="4" id="KW-0804">Transcription</keyword>
<organism evidence="7 8">
    <name type="scientific">Penicillium cosmopolitanum</name>
    <dbReference type="NCBI Taxonomy" id="1131564"/>
    <lineage>
        <taxon>Eukaryota</taxon>
        <taxon>Fungi</taxon>
        <taxon>Dikarya</taxon>
        <taxon>Ascomycota</taxon>
        <taxon>Pezizomycotina</taxon>
        <taxon>Eurotiomycetes</taxon>
        <taxon>Eurotiomycetidae</taxon>
        <taxon>Eurotiales</taxon>
        <taxon>Aspergillaceae</taxon>
        <taxon>Penicillium</taxon>
    </lineage>
</organism>
<dbReference type="InterPro" id="IPR007219">
    <property type="entry name" value="XnlR_reg_dom"/>
</dbReference>
<keyword evidence="8" id="KW-1185">Reference proteome</keyword>
<keyword evidence="2" id="KW-0862">Zinc</keyword>
<dbReference type="OrthoDB" id="654211at2759"/>
<comment type="caution">
    <text evidence="7">The sequence shown here is derived from an EMBL/GenBank/DDBJ whole genome shotgun (WGS) entry which is preliminary data.</text>
</comment>
<dbReference type="Pfam" id="PF04082">
    <property type="entry name" value="Fungal_trans"/>
    <property type="match status" value="1"/>
</dbReference>
<gene>
    <name evidence="7" type="ORF">N7509_000443</name>
</gene>
<dbReference type="AlphaFoldDB" id="A0A9W9WAK9"/>
<protein>
    <recommendedName>
        <fullName evidence="6">Xylanolytic transcriptional activator regulatory domain-containing protein</fullName>
    </recommendedName>
</protein>
<proteinExistence type="predicted"/>
<evidence type="ECO:0000256" key="4">
    <source>
        <dbReference type="ARBA" id="ARBA00023163"/>
    </source>
</evidence>
<reference evidence="7" key="2">
    <citation type="journal article" date="2023" name="IMA Fungus">
        <title>Comparative genomic study of the Penicillium genus elucidates a diverse pangenome and 15 lateral gene transfer events.</title>
        <authorList>
            <person name="Petersen C."/>
            <person name="Sorensen T."/>
            <person name="Nielsen M.R."/>
            <person name="Sondergaard T.E."/>
            <person name="Sorensen J.L."/>
            <person name="Fitzpatrick D.A."/>
            <person name="Frisvad J.C."/>
            <person name="Nielsen K.L."/>
        </authorList>
    </citation>
    <scope>NUCLEOTIDE SEQUENCE</scope>
    <source>
        <strain evidence="7">IBT 29677</strain>
    </source>
</reference>
<evidence type="ECO:0000256" key="2">
    <source>
        <dbReference type="ARBA" id="ARBA00022833"/>
    </source>
</evidence>
<evidence type="ECO:0000313" key="7">
    <source>
        <dbReference type="EMBL" id="KAJ5413816.1"/>
    </source>
</evidence>
<sequence length="180" mass="20642">MTSIGAMYAGSSNATAYGMAVHQALRPILLNECLKCPENSVKMEEIFEALILTEVMSLYVGKFQESKYVREARTILVSFAQRANLLTEPSHQWGSVCQCDRNQSEESLARWIHMERRRRLAFAFLRCETYFCILFNTRPLVSHFDFDLKIPCSQELCTYVGPDWREKLLTASQAPNSCQP</sequence>
<keyword evidence="5" id="KW-0539">Nucleus</keyword>
<accession>A0A9W9WAK9</accession>
<dbReference type="PANTHER" id="PTHR47660:SF7">
    <property type="entry name" value="TRANSCRIPTION FACTOR WITH C2H2 AND ZN(2)-CYS(6) DNA BINDING DOMAIN (EUROFUNG)"/>
    <property type="match status" value="1"/>
</dbReference>
<dbReference type="GeneID" id="81364070"/>
<evidence type="ECO:0000256" key="1">
    <source>
        <dbReference type="ARBA" id="ARBA00022723"/>
    </source>
</evidence>
<dbReference type="GO" id="GO:0006351">
    <property type="term" value="P:DNA-templated transcription"/>
    <property type="evidence" value="ECO:0007669"/>
    <property type="project" value="InterPro"/>
</dbReference>
<dbReference type="GO" id="GO:0008270">
    <property type="term" value="F:zinc ion binding"/>
    <property type="evidence" value="ECO:0007669"/>
    <property type="project" value="InterPro"/>
</dbReference>
<dbReference type="Proteomes" id="UP001147747">
    <property type="component" value="Unassembled WGS sequence"/>
</dbReference>
<evidence type="ECO:0000256" key="5">
    <source>
        <dbReference type="ARBA" id="ARBA00023242"/>
    </source>
</evidence>
<evidence type="ECO:0000259" key="6">
    <source>
        <dbReference type="Pfam" id="PF04082"/>
    </source>
</evidence>
<name>A0A9W9WAK9_9EURO</name>
<dbReference type="RefSeq" id="XP_056493672.1">
    <property type="nucleotide sequence ID" value="XM_056625090.1"/>
</dbReference>
<reference evidence="7" key="1">
    <citation type="submission" date="2022-12" db="EMBL/GenBank/DDBJ databases">
        <authorList>
            <person name="Petersen C."/>
        </authorList>
    </citation>
    <scope>NUCLEOTIDE SEQUENCE</scope>
    <source>
        <strain evidence="7">IBT 29677</strain>
    </source>
</reference>
<dbReference type="GO" id="GO:0003677">
    <property type="term" value="F:DNA binding"/>
    <property type="evidence" value="ECO:0007669"/>
    <property type="project" value="InterPro"/>
</dbReference>
<dbReference type="PANTHER" id="PTHR47660">
    <property type="entry name" value="TRANSCRIPTION FACTOR WITH C2H2 AND ZN(2)-CYS(6) DNA BINDING DOMAIN (EUROFUNG)-RELATED-RELATED"/>
    <property type="match status" value="1"/>
</dbReference>
<evidence type="ECO:0000313" key="8">
    <source>
        <dbReference type="Proteomes" id="UP001147747"/>
    </source>
</evidence>
<dbReference type="EMBL" id="JAPZBU010000003">
    <property type="protein sequence ID" value="KAJ5413816.1"/>
    <property type="molecule type" value="Genomic_DNA"/>
</dbReference>
<evidence type="ECO:0000256" key="3">
    <source>
        <dbReference type="ARBA" id="ARBA00023015"/>
    </source>
</evidence>